<dbReference type="RefSeq" id="WP_189678443.1">
    <property type="nucleotide sequence ID" value="NZ_BNCJ01000001.1"/>
</dbReference>
<proteinExistence type="predicted"/>
<evidence type="ECO:0000313" key="3">
    <source>
        <dbReference type="Proteomes" id="UP000626220"/>
    </source>
</evidence>
<name>A0A8J3GU81_9RHOB</name>
<organism evidence="2 3">
    <name type="scientific">Seohaeicola zhoushanensis</name>
    <dbReference type="NCBI Taxonomy" id="1569283"/>
    <lineage>
        <taxon>Bacteria</taxon>
        <taxon>Pseudomonadati</taxon>
        <taxon>Pseudomonadota</taxon>
        <taxon>Alphaproteobacteria</taxon>
        <taxon>Rhodobacterales</taxon>
        <taxon>Roseobacteraceae</taxon>
        <taxon>Seohaeicola</taxon>
    </lineage>
</organism>
<dbReference type="AlphaFoldDB" id="A0A8J3GU81"/>
<dbReference type="Proteomes" id="UP000626220">
    <property type="component" value="Unassembled WGS sequence"/>
</dbReference>
<feature type="region of interest" description="Disordered" evidence="1">
    <location>
        <begin position="111"/>
        <end position="132"/>
    </location>
</feature>
<reference evidence="2" key="1">
    <citation type="journal article" date="2014" name="Int. J. Syst. Evol. Microbiol.">
        <title>Complete genome sequence of Corynebacterium casei LMG S-19264T (=DSM 44701T), isolated from a smear-ripened cheese.</title>
        <authorList>
            <consortium name="US DOE Joint Genome Institute (JGI-PGF)"/>
            <person name="Walter F."/>
            <person name="Albersmeier A."/>
            <person name="Kalinowski J."/>
            <person name="Ruckert C."/>
        </authorList>
    </citation>
    <scope>NUCLEOTIDE SEQUENCE</scope>
    <source>
        <strain evidence="2">KCTC 42650</strain>
    </source>
</reference>
<evidence type="ECO:0000313" key="2">
    <source>
        <dbReference type="EMBL" id="GHF36139.1"/>
    </source>
</evidence>
<comment type="caution">
    <text evidence="2">The sequence shown here is derived from an EMBL/GenBank/DDBJ whole genome shotgun (WGS) entry which is preliminary data.</text>
</comment>
<feature type="compositionally biased region" description="Basic and acidic residues" evidence="1">
    <location>
        <begin position="111"/>
        <end position="123"/>
    </location>
</feature>
<dbReference type="EMBL" id="BNCJ01000001">
    <property type="protein sequence ID" value="GHF36139.1"/>
    <property type="molecule type" value="Genomic_DNA"/>
</dbReference>
<reference evidence="2" key="2">
    <citation type="submission" date="2020-09" db="EMBL/GenBank/DDBJ databases">
        <authorList>
            <person name="Sun Q."/>
            <person name="Kim S."/>
        </authorList>
    </citation>
    <scope>NUCLEOTIDE SEQUENCE</scope>
    <source>
        <strain evidence="2">KCTC 42650</strain>
    </source>
</reference>
<accession>A0A8J3GU81</accession>
<gene>
    <name evidence="2" type="ORF">GCM10017056_04910</name>
</gene>
<sequence>MNNSEAFAYSFDEELVRSVLPDWPADISVLLCLKADGSCRTVIYHNEEGTRALRRAAAVLDLPTRSFAVAPEVKGWPTRAVRFSEEQDMLTIVSGVSGLVDKAKAYAENYKTEQEQASRKEAEGSEPVRAGPTRRLNLGLAKADIAEKVRRLTAETPQPPAPPAARMPFGFMPGGPQRECQFGAGHIGIAGSFVRVILAPERVTVNTDPVVVNEIGFSADFLRFYLPRAALAGWLPGRAAVLDIPLGSFPEALLRAFEGRLLHVEATITSEGVFLAPGGPVTEPRVEVEEEPQLTPQPSARPRRRWLTPLRAAAAACVVAGTAAAAVNMVPLGPVSAFERILASNSE</sequence>
<keyword evidence="3" id="KW-1185">Reference proteome</keyword>
<protein>
    <submittedName>
        <fullName evidence="2">Uncharacterized protein</fullName>
    </submittedName>
</protein>
<evidence type="ECO:0000256" key="1">
    <source>
        <dbReference type="SAM" id="MobiDB-lite"/>
    </source>
</evidence>